<name>A6HUI0_RAT</name>
<evidence type="ECO:0000313" key="1">
    <source>
        <dbReference type="EMBL" id="EDM02543.1"/>
    </source>
</evidence>
<accession>A6HUI0</accession>
<feature type="non-terminal residue" evidence="1">
    <location>
        <position position="10"/>
    </location>
</feature>
<sequence length="10" mass="1158">MVTGQSLYFL</sequence>
<dbReference type="EMBL" id="CH473951">
    <property type="protein sequence ID" value="EDM02543.1"/>
    <property type="molecule type" value="Genomic_DNA"/>
</dbReference>
<evidence type="ECO:0000313" key="2">
    <source>
        <dbReference type="Proteomes" id="UP000234681"/>
    </source>
</evidence>
<gene>
    <name evidence="1" type="ORF">rCG_37064</name>
</gene>
<proteinExistence type="predicted"/>
<dbReference type="Proteomes" id="UP000234681">
    <property type="component" value="Chromosome 15"/>
</dbReference>
<organism evidence="1 2">
    <name type="scientific">Rattus norvegicus</name>
    <name type="common">Rat</name>
    <dbReference type="NCBI Taxonomy" id="10116"/>
    <lineage>
        <taxon>Eukaryota</taxon>
        <taxon>Metazoa</taxon>
        <taxon>Chordata</taxon>
        <taxon>Craniata</taxon>
        <taxon>Vertebrata</taxon>
        <taxon>Euteleostomi</taxon>
        <taxon>Mammalia</taxon>
        <taxon>Eutheria</taxon>
        <taxon>Euarchontoglires</taxon>
        <taxon>Glires</taxon>
        <taxon>Rodentia</taxon>
        <taxon>Myomorpha</taxon>
        <taxon>Muroidea</taxon>
        <taxon>Muridae</taxon>
        <taxon>Murinae</taxon>
        <taxon>Rattus</taxon>
    </lineage>
</organism>
<protein>
    <submittedName>
        <fullName evidence="1">RCG37064</fullName>
    </submittedName>
</protein>
<reference evidence="1 2" key="1">
    <citation type="submission" date="2005-07" db="EMBL/GenBank/DDBJ databases">
        <authorList>
            <person name="Mural R.J."/>
            <person name="Li P.W."/>
            <person name="Adams M.D."/>
            <person name="Amanatides P.G."/>
            <person name="Baden-Tillson H."/>
            <person name="Barnstead M."/>
            <person name="Chin S.H."/>
            <person name="Dew I."/>
            <person name="Evans C.A."/>
            <person name="Ferriera S."/>
            <person name="Flanigan M."/>
            <person name="Fosler C."/>
            <person name="Glodek A."/>
            <person name="Gu Z."/>
            <person name="Holt R.A."/>
            <person name="Jennings D."/>
            <person name="Kraft C.L."/>
            <person name="Lu F."/>
            <person name="Nguyen T."/>
            <person name="Nusskern D.R."/>
            <person name="Pfannkoch C.M."/>
            <person name="Sitter C."/>
            <person name="Sutton G.G."/>
            <person name="Venter J.C."/>
            <person name="Wang Z."/>
            <person name="Woodage T."/>
            <person name="Zheng X.H."/>
            <person name="Zhong F."/>
        </authorList>
    </citation>
    <scope>NUCLEOTIDE SEQUENCE [LARGE SCALE GENOMIC DNA]</scope>
    <source>
        <strain>BN</strain>
        <strain evidence="2">Sprague-Dawley</strain>
    </source>
</reference>